<dbReference type="Proteomes" id="UP001150569">
    <property type="component" value="Unassembled WGS sequence"/>
</dbReference>
<feature type="chain" id="PRO_5040745547" description="CUE domain-containing protein" evidence="2">
    <location>
        <begin position="23"/>
        <end position="183"/>
    </location>
</feature>
<feature type="compositionally biased region" description="Low complexity" evidence="1">
    <location>
        <begin position="90"/>
        <end position="130"/>
    </location>
</feature>
<dbReference type="CDD" id="cd14424">
    <property type="entry name" value="CUE_Cue1p_like"/>
    <property type="match status" value="1"/>
</dbReference>
<dbReference type="Gene3D" id="1.10.8.10">
    <property type="entry name" value="DNA helicase RuvA subunit, C-terminal domain"/>
    <property type="match status" value="1"/>
</dbReference>
<proteinExistence type="predicted"/>
<evidence type="ECO:0000256" key="1">
    <source>
        <dbReference type="SAM" id="MobiDB-lite"/>
    </source>
</evidence>
<dbReference type="GO" id="GO:0043130">
    <property type="term" value="F:ubiquitin binding"/>
    <property type="evidence" value="ECO:0007669"/>
    <property type="project" value="InterPro"/>
</dbReference>
<keyword evidence="2" id="KW-0732">Signal</keyword>
<protein>
    <recommendedName>
        <fullName evidence="3">CUE domain-containing protein</fullName>
    </recommendedName>
</protein>
<name>A0A9W8ALX0_9FUNG</name>
<dbReference type="InterPro" id="IPR003892">
    <property type="entry name" value="CUE"/>
</dbReference>
<dbReference type="PROSITE" id="PS51140">
    <property type="entry name" value="CUE"/>
    <property type="match status" value="1"/>
</dbReference>
<feature type="signal peptide" evidence="2">
    <location>
        <begin position="1"/>
        <end position="22"/>
    </location>
</feature>
<reference evidence="4" key="1">
    <citation type="submission" date="2022-07" db="EMBL/GenBank/DDBJ databases">
        <title>Phylogenomic reconstructions and comparative analyses of Kickxellomycotina fungi.</title>
        <authorList>
            <person name="Reynolds N.K."/>
            <person name="Stajich J.E."/>
            <person name="Barry K."/>
            <person name="Grigoriev I.V."/>
            <person name="Crous P."/>
            <person name="Smith M.E."/>
        </authorList>
    </citation>
    <scope>NUCLEOTIDE SEQUENCE</scope>
    <source>
        <strain evidence="4">RSA 861</strain>
    </source>
</reference>
<evidence type="ECO:0000313" key="4">
    <source>
        <dbReference type="EMBL" id="KAJ1929707.1"/>
    </source>
</evidence>
<dbReference type="SMART" id="SM00546">
    <property type="entry name" value="CUE"/>
    <property type="match status" value="1"/>
</dbReference>
<dbReference type="EMBL" id="JANBPT010000026">
    <property type="protein sequence ID" value="KAJ1929707.1"/>
    <property type="molecule type" value="Genomic_DNA"/>
</dbReference>
<dbReference type="OrthoDB" id="3824970at2759"/>
<gene>
    <name evidence="4" type="ORF">IWQ60_000926</name>
</gene>
<sequence length="183" mass="19726">MNEVSLVVSAVVLYFVFKWLLGGDESDGRSTANAGVGRHRVSADMVQMVRSMFPHIPEASIRADLQRTGSVEMTCDNILRNGQLPPPINAPAANPAGPAAAATASRPTGRAAPGTARPGTTAASSSSSSRDVAQESLVKRYNLAGKLDEPLPEQPTYTWESDAAKRQDQLRRRKERMILQARK</sequence>
<evidence type="ECO:0000259" key="3">
    <source>
        <dbReference type="PROSITE" id="PS51140"/>
    </source>
</evidence>
<feature type="domain" description="CUE" evidence="3">
    <location>
        <begin position="41"/>
        <end position="84"/>
    </location>
</feature>
<evidence type="ECO:0000256" key="2">
    <source>
        <dbReference type="SAM" id="SignalP"/>
    </source>
</evidence>
<keyword evidence="5" id="KW-1185">Reference proteome</keyword>
<comment type="caution">
    <text evidence="4">The sequence shown here is derived from an EMBL/GenBank/DDBJ whole genome shotgun (WGS) entry which is preliminary data.</text>
</comment>
<organism evidence="4 5">
    <name type="scientific">Tieghemiomyces parasiticus</name>
    <dbReference type="NCBI Taxonomy" id="78921"/>
    <lineage>
        <taxon>Eukaryota</taxon>
        <taxon>Fungi</taxon>
        <taxon>Fungi incertae sedis</taxon>
        <taxon>Zoopagomycota</taxon>
        <taxon>Kickxellomycotina</taxon>
        <taxon>Dimargaritomycetes</taxon>
        <taxon>Dimargaritales</taxon>
        <taxon>Dimargaritaceae</taxon>
        <taxon>Tieghemiomyces</taxon>
    </lineage>
</organism>
<accession>A0A9W8ALX0</accession>
<dbReference type="AlphaFoldDB" id="A0A9W8ALX0"/>
<evidence type="ECO:0000313" key="5">
    <source>
        <dbReference type="Proteomes" id="UP001150569"/>
    </source>
</evidence>
<feature type="region of interest" description="Disordered" evidence="1">
    <location>
        <begin position="80"/>
        <end position="170"/>
    </location>
</feature>
<dbReference type="Pfam" id="PF02845">
    <property type="entry name" value="CUE"/>
    <property type="match status" value="1"/>
</dbReference>